<gene>
    <name evidence="2" type="ORF">SOO65_12725</name>
</gene>
<reference evidence="2 3" key="1">
    <citation type="submission" date="2023-11" db="EMBL/GenBank/DDBJ databases">
        <title>Peredibacter starrii A3.12.</title>
        <authorList>
            <person name="Mitchell R.J."/>
        </authorList>
    </citation>
    <scope>NUCLEOTIDE SEQUENCE [LARGE SCALE GENOMIC DNA]</scope>
    <source>
        <strain evidence="2 3">A3.12</strain>
    </source>
</reference>
<dbReference type="RefSeq" id="WP_321390459.1">
    <property type="nucleotide sequence ID" value="NZ_CP139487.1"/>
</dbReference>
<name>A0AAX4HJZ7_9BACT</name>
<evidence type="ECO:0000313" key="3">
    <source>
        <dbReference type="Proteomes" id="UP001324634"/>
    </source>
</evidence>
<dbReference type="Proteomes" id="UP001324634">
    <property type="component" value="Chromosome"/>
</dbReference>
<organism evidence="2 3">
    <name type="scientific">Peredibacter starrii</name>
    <dbReference type="NCBI Taxonomy" id="28202"/>
    <lineage>
        <taxon>Bacteria</taxon>
        <taxon>Pseudomonadati</taxon>
        <taxon>Bdellovibrionota</taxon>
        <taxon>Bacteriovoracia</taxon>
        <taxon>Bacteriovoracales</taxon>
        <taxon>Bacteriovoracaceae</taxon>
        <taxon>Peredibacter</taxon>
    </lineage>
</organism>
<dbReference type="KEGG" id="psti:SOO65_12725"/>
<protein>
    <submittedName>
        <fullName evidence="2">Uncharacterized protein</fullName>
    </submittedName>
</protein>
<keyword evidence="1" id="KW-0732">Signal</keyword>
<sequence>MKAYLKATLGSIMISVLATGCNQDSSNSNSVSTNFAVTGSGQNAVAQGQFQKAFSFIMPSAIALTPPLLVDSNGTQVDLNEAWIALKHIQFKTSVSDDSNGNSVAHYNGPFYINLLSDQPVSFGEIILPQEGLRRVKMLLHKGNSIPADAPAGLSGKSIYFNAMVNSQNLIFEADETTDFSISGSNAVVPERDKDLLTVIRMADLFKKIDLSGINSNTTISSSSRFPAVNPCPEIHPSASDLYTCFRMGISQEARFGKDDGDKDLDANDEVVNE</sequence>
<dbReference type="PROSITE" id="PS51257">
    <property type="entry name" value="PROKAR_LIPOPROTEIN"/>
    <property type="match status" value="1"/>
</dbReference>
<dbReference type="EMBL" id="CP139487">
    <property type="protein sequence ID" value="WPU63553.1"/>
    <property type="molecule type" value="Genomic_DNA"/>
</dbReference>
<evidence type="ECO:0000313" key="2">
    <source>
        <dbReference type="EMBL" id="WPU63553.1"/>
    </source>
</evidence>
<feature type="chain" id="PRO_5043904099" evidence="1">
    <location>
        <begin position="19"/>
        <end position="274"/>
    </location>
</feature>
<proteinExistence type="predicted"/>
<keyword evidence="3" id="KW-1185">Reference proteome</keyword>
<accession>A0AAX4HJZ7</accession>
<feature type="signal peptide" evidence="1">
    <location>
        <begin position="1"/>
        <end position="18"/>
    </location>
</feature>
<evidence type="ECO:0000256" key="1">
    <source>
        <dbReference type="SAM" id="SignalP"/>
    </source>
</evidence>
<dbReference type="AlphaFoldDB" id="A0AAX4HJZ7"/>